<dbReference type="Pfam" id="PF22019">
    <property type="entry name" value="GlgB_N"/>
    <property type="match status" value="1"/>
</dbReference>
<name>A0ABR8V7D1_9CELL</name>
<dbReference type="NCBIfam" id="NF008967">
    <property type="entry name" value="PRK12313.1"/>
    <property type="match status" value="1"/>
</dbReference>
<comment type="caution">
    <text evidence="11">The sequence shown here is derived from an EMBL/GenBank/DDBJ whole genome shotgun (WGS) entry which is preliminary data.</text>
</comment>
<dbReference type="Pfam" id="PF02806">
    <property type="entry name" value="Alpha-amylase_C"/>
    <property type="match status" value="1"/>
</dbReference>
<dbReference type="HAMAP" id="MF_00685">
    <property type="entry name" value="GlgB"/>
    <property type="match status" value="1"/>
</dbReference>
<dbReference type="Pfam" id="PF00128">
    <property type="entry name" value="Alpha-amylase"/>
    <property type="match status" value="1"/>
</dbReference>
<dbReference type="InterPro" id="IPR006047">
    <property type="entry name" value="GH13_cat_dom"/>
</dbReference>
<keyword evidence="12" id="KW-1185">Reference proteome</keyword>
<dbReference type="GO" id="GO:0003844">
    <property type="term" value="F:1,4-alpha-glucan branching enzyme activity"/>
    <property type="evidence" value="ECO:0007669"/>
    <property type="project" value="UniProtKB-EC"/>
</dbReference>
<evidence type="ECO:0000313" key="12">
    <source>
        <dbReference type="Proteomes" id="UP000633601"/>
    </source>
</evidence>
<dbReference type="RefSeq" id="WP_191792222.1">
    <property type="nucleotide sequence ID" value="NZ_JACSQE010000018.1"/>
</dbReference>
<proteinExistence type="inferred from homology"/>
<dbReference type="InterPro" id="IPR044143">
    <property type="entry name" value="GlgB_N_E_set_prok"/>
</dbReference>
<evidence type="ECO:0000256" key="1">
    <source>
        <dbReference type="ARBA" id="ARBA00000826"/>
    </source>
</evidence>
<dbReference type="InterPro" id="IPR013783">
    <property type="entry name" value="Ig-like_fold"/>
</dbReference>
<dbReference type="PIRSF" id="PIRSF000463">
    <property type="entry name" value="GlgB"/>
    <property type="match status" value="1"/>
</dbReference>
<dbReference type="NCBIfam" id="TIGR01515">
    <property type="entry name" value="branching_enzym"/>
    <property type="match status" value="1"/>
</dbReference>
<comment type="pathway">
    <text evidence="2 9">Glycan biosynthesis; glycogen biosynthesis.</text>
</comment>
<feature type="active site" description="Proton donor" evidence="9">
    <location>
        <position position="498"/>
    </location>
</feature>
<accession>A0ABR8V7D1</accession>
<evidence type="ECO:0000256" key="9">
    <source>
        <dbReference type="HAMAP-Rule" id="MF_00685"/>
    </source>
</evidence>
<dbReference type="InterPro" id="IPR014756">
    <property type="entry name" value="Ig_E-set"/>
</dbReference>
<reference evidence="11 12" key="1">
    <citation type="submission" date="2020-08" db="EMBL/GenBank/DDBJ databases">
        <title>A Genomic Blueprint of the Chicken Gut Microbiome.</title>
        <authorList>
            <person name="Gilroy R."/>
            <person name="Ravi A."/>
            <person name="Getino M."/>
            <person name="Pursley I."/>
            <person name="Horton D.L."/>
            <person name="Alikhan N.-F."/>
            <person name="Baker D."/>
            <person name="Gharbi K."/>
            <person name="Hall N."/>
            <person name="Watson M."/>
            <person name="Adriaenssens E.M."/>
            <person name="Foster-Nyarko E."/>
            <person name="Jarju S."/>
            <person name="Secka A."/>
            <person name="Antonio M."/>
            <person name="Oren A."/>
            <person name="Chaudhuri R."/>
            <person name="La Ragione R.M."/>
            <person name="Hildebrand F."/>
            <person name="Pallen M.J."/>
        </authorList>
    </citation>
    <scope>NUCLEOTIDE SEQUENCE [LARGE SCALE GENOMIC DNA]</scope>
    <source>
        <strain evidence="11 12">Sa2CUA8</strain>
    </source>
</reference>
<dbReference type="InterPro" id="IPR004193">
    <property type="entry name" value="Glyco_hydro_13_N"/>
</dbReference>
<comment type="subunit">
    <text evidence="9">Monomer.</text>
</comment>
<keyword evidence="7 9" id="KW-0320">Glycogen biosynthesis</keyword>
<dbReference type="SUPFAM" id="SSF51445">
    <property type="entry name" value="(Trans)glycosidases"/>
    <property type="match status" value="1"/>
</dbReference>
<dbReference type="Gene3D" id="2.60.40.10">
    <property type="entry name" value="Immunoglobulins"/>
    <property type="match status" value="2"/>
</dbReference>
<dbReference type="Gene3D" id="2.60.40.1180">
    <property type="entry name" value="Golgi alpha-mannosidase II"/>
    <property type="match status" value="1"/>
</dbReference>
<comment type="catalytic activity">
    <reaction evidence="1 9">
        <text>Transfers a segment of a (1-&gt;4)-alpha-D-glucan chain to a primary hydroxy group in a similar glucan chain.</text>
        <dbReference type="EC" id="2.4.1.18"/>
    </reaction>
</comment>
<dbReference type="SUPFAM" id="SSF81296">
    <property type="entry name" value="E set domains"/>
    <property type="match status" value="2"/>
</dbReference>
<dbReference type="SUPFAM" id="SSF51011">
    <property type="entry name" value="Glycosyl hydrolase domain"/>
    <property type="match status" value="1"/>
</dbReference>
<evidence type="ECO:0000256" key="5">
    <source>
        <dbReference type="ARBA" id="ARBA00022676"/>
    </source>
</evidence>
<dbReference type="Gene3D" id="3.20.20.80">
    <property type="entry name" value="Glycosidases"/>
    <property type="match status" value="1"/>
</dbReference>
<gene>
    <name evidence="9 11" type="primary">glgB</name>
    <name evidence="11" type="ORF">H9640_18395</name>
</gene>
<evidence type="ECO:0000259" key="10">
    <source>
        <dbReference type="SMART" id="SM00642"/>
    </source>
</evidence>
<dbReference type="Proteomes" id="UP000633601">
    <property type="component" value="Unassembled WGS sequence"/>
</dbReference>
<evidence type="ECO:0000256" key="3">
    <source>
        <dbReference type="ARBA" id="ARBA00009000"/>
    </source>
</evidence>
<evidence type="ECO:0000256" key="7">
    <source>
        <dbReference type="ARBA" id="ARBA00023056"/>
    </source>
</evidence>
<dbReference type="SMART" id="SM00642">
    <property type="entry name" value="Aamy"/>
    <property type="match status" value="1"/>
</dbReference>
<dbReference type="EMBL" id="JACSQE010000018">
    <property type="protein sequence ID" value="MBD8000521.1"/>
    <property type="molecule type" value="Genomic_DNA"/>
</dbReference>
<organism evidence="11 12">
    <name type="scientific">Oerskovia gallyi</name>
    <dbReference type="NCBI Taxonomy" id="2762226"/>
    <lineage>
        <taxon>Bacteria</taxon>
        <taxon>Bacillati</taxon>
        <taxon>Actinomycetota</taxon>
        <taxon>Actinomycetes</taxon>
        <taxon>Micrococcales</taxon>
        <taxon>Cellulomonadaceae</taxon>
        <taxon>Oerskovia</taxon>
    </lineage>
</organism>
<protein>
    <recommendedName>
        <fullName evidence="9">1,4-alpha-glucan branching enzyme GlgB</fullName>
        <ecNumber evidence="9">2.4.1.18</ecNumber>
    </recommendedName>
    <alternativeName>
        <fullName evidence="9">1,4-alpha-D-glucan:1,4-alpha-D-glucan 6-glucosyl-transferase</fullName>
    </alternativeName>
    <alternativeName>
        <fullName evidence="9">Alpha-(1-&gt;4)-glucan branching enzyme</fullName>
    </alternativeName>
    <alternativeName>
        <fullName evidence="9">Glycogen branching enzyme</fullName>
        <shortName evidence="9">BE</shortName>
    </alternativeName>
</protein>
<dbReference type="InterPro" id="IPR037439">
    <property type="entry name" value="Branching_enzy"/>
</dbReference>
<dbReference type="InterPro" id="IPR054169">
    <property type="entry name" value="GlgB_N"/>
</dbReference>
<keyword evidence="5 9" id="KW-0328">Glycosyltransferase</keyword>
<evidence type="ECO:0000256" key="4">
    <source>
        <dbReference type="ARBA" id="ARBA00022600"/>
    </source>
</evidence>
<feature type="domain" description="Glycosyl hydrolase family 13 catalytic" evidence="10">
    <location>
        <begin position="293"/>
        <end position="654"/>
    </location>
</feature>
<dbReference type="InterPro" id="IPR017853">
    <property type="entry name" value="GH"/>
</dbReference>
<feature type="active site" description="Nucleophile" evidence="9">
    <location>
        <position position="445"/>
    </location>
</feature>
<dbReference type="InterPro" id="IPR013780">
    <property type="entry name" value="Glyco_hydro_b"/>
</dbReference>
<keyword evidence="6 9" id="KW-0808">Transferase</keyword>
<sequence>MTGSSTPPSSSLPPLPVVPADPVALAAVAQGRAVDPHAVLGPHLTAVPLPGGRTGGAATVRVLRPLADEVAIITLDGEFAATHEQDGIWVAVVPAAVDEPAHGAPTPPVLHAPDYRVRARYGETTTLLDDPYRFLPTLGEMDQHLVREGRHEELWTVLGANPKVYPSVLGEPGASGTTSGTAFAVWAPNARAVRVIGDFNHWQGSTHAMRSLGDTGVWELFVPGVGPGTLYKYEILTAGGAWLQKADPLAKGTQVPPANASVVVASGHEWTDDAWLAERAARDPHTGPVSVYEVHLGSWRQGLSYRELADQLTSYVLETGFTHVELMPVAEHPYGGSWGYQVTSYYAPTARFGHPDDFRYLVDTLHRAGIGVILDWVPAHFPKDEWALARFDGTPLYEHPDPLRGEQPDWGTYVFDFGRNEVRNFLVANATYWFEEFHVDALRVDAVASMLYLDYSRGPGQWHPNVHGGRENLEAIAFLQETNATAYRRTPGVMMIAEESTAWPGVTRPTDAGGLGFGLKWNMGWMNDSLRYIAEEPINRRYHHHEITFSMVYAYSEQFVLPISHDEVVHGKGSLYGKMPGDDWQKRAGVRSFLAYQWSHPGKQLLFMGCEIAQHAEWNEAASLDWAGLGDPGKAGVQRQVRDLNELYRRTPALWALDHDPAGFEWLDAEDADHNVVAYLRRDAGGNQVAVVVNFAGTPHEGYRLALPQGGAWREILNTDAEVYGGSGVGNLGEVLAEARPWKGRAHSVTLRVPPLGVLYLAPA</sequence>
<evidence type="ECO:0000256" key="8">
    <source>
        <dbReference type="ARBA" id="ARBA00023277"/>
    </source>
</evidence>
<dbReference type="EC" id="2.4.1.18" evidence="9"/>
<comment type="similarity">
    <text evidence="3 9">Belongs to the glycosyl hydrolase 13 family. GlgB subfamily.</text>
</comment>
<evidence type="ECO:0000256" key="6">
    <source>
        <dbReference type="ARBA" id="ARBA00022679"/>
    </source>
</evidence>
<dbReference type="PANTHER" id="PTHR43651:SF3">
    <property type="entry name" value="1,4-ALPHA-GLUCAN-BRANCHING ENZYME"/>
    <property type="match status" value="1"/>
</dbReference>
<evidence type="ECO:0000313" key="11">
    <source>
        <dbReference type="EMBL" id="MBD8000521.1"/>
    </source>
</evidence>
<keyword evidence="4 9" id="KW-0321">Glycogen metabolism</keyword>
<dbReference type="InterPro" id="IPR006048">
    <property type="entry name" value="A-amylase/branching_C"/>
</dbReference>
<comment type="function">
    <text evidence="9">Catalyzes the formation of the alpha-1,6-glucosidic linkages in glycogen by scission of a 1,4-alpha-linked oligosaccharide from growing alpha-1,4-glucan chains and the subsequent attachment of the oligosaccharide to the alpha-1,6 position.</text>
</comment>
<dbReference type="InterPro" id="IPR006407">
    <property type="entry name" value="GlgB"/>
</dbReference>
<evidence type="ECO:0000256" key="2">
    <source>
        <dbReference type="ARBA" id="ARBA00004964"/>
    </source>
</evidence>
<dbReference type="CDD" id="cd11322">
    <property type="entry name" value="AmyAc_Glg_BE"/>
    <property type="match status" value="1"/>
</dbReference>
<dbReference type="CDD" id="cd02855">
    <property type="entry name" value="E_set_GBE_prok_N"/>
    <property type="match status" value="1"/>
</dbReference>
<dbReference type="Pfam" id="PF02922">
    <property type="entry name" value="CBM_48"/>
    <property type="match status" value="1"/>
</dbReference>
<dbReference type="NCBIfam" id="NF003811">
    <property type="entry name" value="PRK05402.1"/>
    <property type="match status" value="1"/>
</dbReference>
<dbReference type="PANTHER" id="PTHR43651">
    <property type="entry name" value="1,4-ALPHA-GLUCAN-BRANCHING ENZYME"/>
    <property type="match status" value="1"/>
</dbReference>
<keyword evidence="8 9" id="KW-0119">Carbohydrate metabolism</keyword>